<dbReference type="AlphaFoldDB" id="A0A5C5WP63"/>
<protein>
    <submittedName>
        <fullName evidence="1">Uncharacterized protein</fullName>
    </submittedName>
</protein>
<name>A0A5C5WP63_9PLAN</name>
<evidence type="ECO:0000313" key="1">
    <source>
        <dbReference type="EMBL" id="TWT51929.1"/>
    </source>
</evidence>
<proteinExistence type="predicted"/>
<dbReference type="EMBL" id="SIHI01000009">
    <property type="protein sequence ID" value="TWT51929.1"/>
    <property type="molecule type" value="Genomic_DNA"/>
</dbReference>
<sequence length="60" mass="6790">MGHGGLSLTKLISLTEGKRVDSRWGKSRTFSGLDSNLNLSHLRELSQFLRRGGCINRRYL</sequence>
<organism evidence="1 2">
    <name type="scientific">Thalassoglobus neptunius</name>
    <dbReference type="NCBI Taxonomy" id="1938619"/>
    <lineage>
        <taxon>Bacteria</taxon>
        <taxon>Pseudomonadati</taxon>
        <taxon>Planctomycetota</taxon>
        <taxon>Planctomycetia</taxon>
        <taxon>Planctomycetales</taxon>
        <taxon>Planctomycetaceae</taxon>
        <taxon>Thalassoglobus</taxon>
    </lineage>
</organism>
<accession>A0A5C5WP63</accession>
<evidence type="ECO:0000313" key="2">
    <source>
        <dbReference type="Proteomes" id="UP000317243"/>
    </source>
</evidence>
<comment type="caution">
    <text evidence="1">The sequence shown here is derived from an EMBL/GenBank/DDBJ whole genome shotgun (WGS) entry which is preliminary data.</text>
</comment>
<keyword evidence="2" id="KW-1185">Reference proteome</keyword>
<reference evidence="1 2" key="1">
    <citation type="submission" date="2019-02" db="EMBL/GenBank/DDBJ databases">
        <title>Deep-cultivation of Planctomycetes and their phenomic and genomic characterization uncovers novel biology.</title>
        <authorList>
            <person name="Wiegand S."/>
            <person name="Jogler M."/>
            <person name="Boedeker C."/>
            <person name="Pinto D."/>
            <person name="Vollmers J."/>
            <person name="Rivas-Marin E."/>
            <person name="Kohn T."/>
            <person name="Peeters S.H."/>
            <person name="Heuer A."/>
            <person name="Rast P."/>
            <person name="Oberbeckmann S."/>
            <person name="Bunk B."/>
            <person name="Jeske O."/>
            <person name="Meyerdierks A."/>
            <person name="Storesund J.E."/>
            <person name="Kallscheuer N."/>
            <person name="Luecker S."/>
            <person name="Lage O.M."/>
            <person name="Pohl T."/>
            <person name="Merkel B.J."/>
            <person name="Hornburger P."/>
            <person name="Mueller R.-W."/>
            <person name="Bruemmer F."/>
            <person name="Labrenz M."/>
            <person name="Spormann A.M."/>
            <person name="Op Den Camp H."/>
            <person name="Overmann J."/>
            <person name="Amann R."/>
            <person name="Jetten M.S.M."/>
            <person name="Mascher T."/>
            <person name="Medema M.H."/>
            <person name="Devos D.P."/>
            <person name="Kaster A.-K."/>
            <person name="Ovreas L."/>
            <person name="Rohde M."/>
            <person name="Galperin M.Y."/>
            <person name="Jogler C."/>
        </authorList>
    </citation>
    <scope>NUCLEOTIDE SEQUENCE [LARGE SCALE GENOMIC DNA]</scope>
    <source>
        <strain evidence="1 2">KOR42</strain>
    </source>
</reference>
<gene>
    <name evidence="1" type="ORF">KOR42_32110</name>
</gene>
<dbReference type="Proteomes" id="UP000317243">
    <property type="component" value="Unassembled WGS sequence"/>
</dbReference>